<dbReference type="Pfam" id="PF00534">
    <property type="entry name" value="Glycos_transf_1"/>
    <property type="match status" value="1"/>
</dbReference>
<reference evidence="4 5" key="1">
    <citation type="journal article" date="2020" name="Nature">
        <title>Bacterial chemolithoautotrophy via manganese oxidation.</title>
        <authorList>
            <person name="Yu H."/>
            <person name="Leadbetter J.R."/>
        </authorList>
    </citation>
    <scope>NUCLEOTIDE SEQUENCE [LARGE SCALE GENOMIC DNA]</scope>
    <source>
        <strain evidence="4 5">Mn-1</strain>
    </source>
</reference>
<dbReference type="Proteomes" id="UP000534783">
    <property type="component" value="Unassembled WGS sequence"/>
</dbReference>
<keyword evidence="5" id="KW-1185">Reference proteome</keyword>
<sequence length="380" mass="43068">MSLQGKKILSIYYKHKPGGLCKRLYMMFNALTEGGGEVHYIAVEPYPISHAKVIPHLLWTPFHRTEGVFFWIYFIATAPFYALWIGYRFKVDIVSVFGAVYGFLALLLKGLLGKPILTFVRSDPYEVNRLLQRPPFLLLLEDLLARIGLKYSDRIITVNDRLREIISSRYRIGPEKISVLTNHIQSRPERFLPIDLCRKELGLNSEDFVVITASVLDQRKNVEILIRSGAFLTAPAVFLIVGDGPEKRRLQQLAEEANGKARFVFSGWQGDLSPFFGAADLFVTTSQHEGCSNSLLEALAWDLPCLASDLPEIREVLPSERLLFRPNDAAALAEKISRAVLDQASLEQMRKACAEAREKLRFDWDKAVIHLHEAAFHRAA</sequence>
<gene>
    <name evidence="4" type="ORF">MNODULE_10180</name>
</gene>
<feature type="domain" description="Glycosyl transferase family 1" evidence="2">
    <location>
        <begin position="198"/>
        <end position="352"/>
    </location>
</feature>
<keyword evidence="4" id="KW-0808">Transferase</keyword>
<dbReference type="SUPFAM" id="SSF53756">
    <property type="entry name" value="UDP-Glycosyltransferase/glycogen phosphorylase"/>
    <property type="match status" value="1"/>
</dbReference>
<feature type="domain" description="Glycosyltransferase subfamily 4-like N-terminal" evidence="3">
    <location>
        <begin position="18"/>
        <end position="183"/>
    </location>
</feature>
<dbReference type="InterPro" id="IPR028098">
    <property type="entry name" value="Glyco_trans_4-like_N"/>
</dbReference>
<evidence type="ECO:0000259" key="2">
    <source>
        <dbReference type="Pfam" id="PF00534"/>
    </source>
</evidence>
<dbReference type="AlphaFoldDB" id="A0A7X6DPS7"/>
<keyword evidence="1" id="KW-0812">Transmembrane</keyword>
<dbReference type="InterPro" id="IPR001296">
    <property type="entry name" value="Glyco_trans_1"/>
</dbReference>
<proteinExistence type="predicted"/>
<feature type="transmembrane region" description="Helical" evidence="1">
    <location>
        <begin position="68"/>
        <end position="87"/>
    </location>
</feature>
<feature type="transmembrane region" description="Helical" evidence="1">
    <location>
        <begin position="93"/>
        <end position="112"/>
    </location>
</feature>
<keyword evidence="1" id="KW-1133">Transmembrane helix</keyword>
<evidence type="ECO:0000313" key="4">
    <source>
        <dbReference type="EMBL" id="NKE71102.1"/>
    </source>
</evidence>
<dbReference type="GO" id="GO:0016757">
    <property type="term" value="F:glycosyltransferase activity"/>
    <property type="evidence" value="ECO:0007669"/>
    <property type="project" value="InterPro"/>
</dbReference>
<comment type="caution">
    <text evidence="4">The sequence shown here is derived from an EMBL/GenBank/DDBJ whole genome shotgun (WGS) entry which is preliminary data.</text>
</comment>
<accession>A0A7X6DPS7</accession>
<dbReference type="PANTHER" id="PTHR12526">
    <property type="entry name" value="GLYCOSYLTRANSFERASE"/>
    <property type="match status" value="1"/>
</dbReference>
<dbReference type="CDD" id="cd03801">
    <property type="entry name" value="GT4_PimA-like"/>
    <property type="match status" value="1"/>
</dbReference>
<dbReference type="EMBL" id="VTOW01000002">
    <property type="protein sequence ID" value="NKE71102.1"/>
    <property type="molecule type" value="Genomic_DNA"/>
</dbReference>
<dbReference type="RefSeq" id="WP_168059437.1">
    <property type="nucleotide sequence ID" value="NZ_VTOW01000002.1"/>
</dbReference>
<evidence type="ECO:0000313" key="5">
    <source>
        <dbReference type="Proteomes" id="UP000534783"/>
    </source>
</evidence>
<evidence type="ECO:0000259" key="3">
    <source>
        <dbReference type="Pfam" id="PF13439"/>
    </source>
</evidence>
<keyword evidence="1" id="KW-0472">Membrane</keyword>
<dbReference type="Pfam" id="PF13439">
    <property type="entry name" value="Glyco_transf_4"/>
    <property type="match status" value="1"/>
</dbReference>
<protein>
    <submittedName>
        <fullName evidence="4">Glycosyltransferase family 4 protein</fullName>
    </submittedName>
</protein>
<evidence type="ECO:0000256" key="1">
    <source>
        <dbReference type="SAM" id="Phobius"/>
    </source>
</evidence>
<name>A0A7X6DPS7_9BACT</name>
<organism evidence="4 5">
    <name type="scientific">Candidatus Manganitrophus noduliformans</name>
    <dbReference type="NCBI Taxonomy" id="2606439"/>
    <lineage>
        <taxon>Bacteria</taxon>
        <taxon>Pseudomonadati</taxon>
        <taxon>Nitrospirota</taxon>
        <taxon>Nitrospiria</taxon>
        <taxon>Candidatus Troglogloeales</taxon>
        <taxon>Candidatus Manganitrophaceae</taxon>
        <taxon>Candidatus Manganitrophus</taxon>
    </lineage>
</organism>
<dbReference type="Gene3D" id="3.40.50.2000">
    <property type="entry name" value="Glycogen Phosphorylase B"/>
    <property type="match status" value="2"/>
</dbReference>